<evidence type="ECO:0000256" key="3">
    <source>
        <dbReference type="SAM" id="MobiDB-lite"/>
    </source>
</evidence>
<dbReference type="PROSITE" id="PS50158">
    <property type="entry name" value="ZF_CCHC"/>
    <property type="match status" value="1"/>
</dbReference>
<dbReference type="HOGENOM" id="CLU_039795_0_0_1"/>
<evidence type="ECO:0000256" key="1">
    <source>
        <dbReference type="PROSITE-ProRule" id="PRU00047"/>
    </source>
</evidence>
<dbReference type="GeneID" id="17253548"/>
<dbReference type="PaxDb" id="2903-EOD07401"/>
<dbReference type="Proteomes" id="UP000013827">
    <property type="component" value="Unassembled WGS sequence"/>
</dbReference>
<dbReference type="SUPFAM" id="SSF57756">
    <property type="entry name" value="Retrovirus zinc finger-like domains"/>
    <property type="match status" value="1"/>
</dbReference>
<dbReference type="GO" id="GO:0008270">
    <property type="term" value="F:zinc ion binding"/>
    <property type="evidence" value="ECO:0007669"/>
    <property type="project" value="UniProtKB-KW"/>
</dbReference>
<name>A0A0D3I816_EMIH1</name>
<proteinExistence type="predicted"/>
<evidence type="ECO:0000313" key="5">
    <source>
        <dbReference type="EnsemblProtists" id="EOD07401"/>
    </source>
</evidence>
<evidence type="ECO:0000313" key="6">
    <source>
        <dbReference type="Proteomes" id="UP000013827"/>
    </source>
</evidence>
<organism evidence="5 6">
    <name type="scientific">Emiliania huxleyi (strain CCMP1516)</name>
    <dbReference type="NCBI Taxonomy" id="280463"/>
    <lineage>
        <taxon>Eukaryota</taxon>
        <taxon>Haptista</taxon>
        <taxon>Haptophyta</taxon>
        <taxon>Prymnesiophyceae</taxon>
        <taxon>Isochrysidales</taxon>
        <taxon>Noelaerhabdaceae</taxon>
        <taxon>Emiliania</taxon>
    </lineage>
</organism>
<reference evidence="6" key="1">
    <citation type="journal article" date="2013" name="Nature">
        <title>Pan genome of the phytoplankton Emiliania underpins its global distribution.</title>
        <authorList>
            <person name="Read B.A."/>
            <person name="Kegel J."/>
            <person name="Klute M.J."/>
            <person name="Kuo A."/>
            <person name="Lefebvre S.C."/>
            <person name="Maumus F."/>
            <person name="Mayer C."/>
            <person name="Miller J."/>
            <person name="Monier A."/>
            <person name="Salamov A."/>
            <person name="Young J."/>
            <person name="Aguilar M."/>
            <person name="Claverie J.M."/>
            <person name="Frickenhaus S."/>
            <person name="Gonzalez K."/>
            <person name="Herman E.K."/>
            <person name="Lin Y.C."/>
            <person name="Napier J."/>
            <person name="Ogata H."/>
            <person name="Sarno A.F."/>
            <person name="Shmutz J."/>
            <person name="Schroeder D."/>
            <person name="de Vargas C."/>
            <person name="Verret F."/>
            <person name="von Dassow P."/>
            <person name="Valentin K."/>
            <person name="Van de Peer Y."/>
            <person name="Wheeler G."/>
            <person name="Dacks J.B."/>
            <person name="Delwiche C.F."/>
            <person name="Dyhrman S.T."/>
            <person name="Glockner G."/>
            <person name="John U."/>
            <person name="Richards T."/>
            <person name="Worden A.Z."/>
            <person name="Zhang X."/>
            <person name="Grigoriev I.V."/>
            <person name="Allen A.E."/>
            <person name="Bidle K."/>
            <person name="Borodovsky M."/>
            <person name="Bowler C."/>
            <person name="Brownlee C."/>
            <person name="Cock J.M."/>
            <person name="Elias M."/>
            <person name="Gladyshev V.N."/>
            <person name="Groth M."/>
            <person name="Guda C."/>
            <person name="Hadaegh A."/>
            <person name="Iglesias-Rodriguez M.D."/>
            <person name="Jenkins J."/>
            <person name="Jones B.M."/>
            <person name="Lawson T."/>
            <person name="Leese F."/>
            <person name="Lindquist E."/>
            <person name="Lobanov A."/>
            <person name="Lomsadze A."/>
            <person name="Malik S.B."/>
            <person name="Marsh M.E."/>
            <person name="Mackinder L."/>
            <person name="Mock T."/>
            <person name="Mueller-Roeber B."/>
            <person name="Pagarete A."/>
            <person name="Parker M."/>
            <person name="Probert I."/>
            <person name="Quesneville H."/>
            <person name="Raines C."/>
            <person name="Rensing S.A."/>
            <person name="Riano-Pachon D.M."/>
            <person name="Richier S."/>
            <person name="Rokitta S."/>
            <person name="Shiraiwa Y."/>
            <person name="Soanes D.M."/>
            <person name="van der Giezen M."/>
            <person name="Wahlund T.M."/>
            <person name="Williams B."/>
            <person name="Wilson W."/>
            <person name="Wolfe G."/>
            <person name="Wurch L.L."/>
        </authorList>
    </citation>
    <scope>NUCLEOTIDE SEQUENCE</scope>
</reference>
<keyword evidence="2" id="KW-0175">Coiled coil</keyword>
<dbReference type="EnsemblProtists" id="EOD07401">
    <property type="protein sequence ID" value="EOD07401"/>
    <property type="gene ID" value="EMIHUDRAFT_121127"/>
</dbReference>
<feature type="domain" description="CCHC-type" evidence="4">
    <location>
        <begin position="494"/>
        <end position="508"/>
    </location>
</feature>
<dbReference type="RefSeq" id="XP_005759830.1">
    <property type="nucleotide sequence ID" value="XM_005759773.1"/>
</dbReference>
<feature type="region of interest" description="Disordered" evidence="3">
    <location>
        <begin position="263"/>
        <end position="286"/>
    </location>
</feature>
<keyword evidence="6" id="KW-1185">Reference proteome</keyword>
<keyword evidence="1" id="KW-0479">Metal-binding</keyword>
<evidence type="ECO:0000256" key="2">
    <source>
        <dbReference type="SAM" id="Coils"/>
    </source>
</evidence>
<dbReference type="InterPro" id="IPR001878">
    <property type="entry name" value="Znf_CCHC"/>
</dbReference>
<keyword evidence="1" id="KW-0862">Zinc</keyword>
<reference evidence="5" key="2">
    <citation type="submission" date="2024-10" db="UniProtKB">
        <authorList>
            <consortium name="EnsemblProtists"/>
        </authorList>
    </citation>
    <scope>IDENTIFICATION</scope>
</reference>
<dbReference type="SMART" id="SM00343">
    <property type="entry name" value="ZnF_C2HC"/>
    <property type="match status" value="1"/>
</dbReference>
<sequence>MVASIFNSRRGGKDGQMVQRREQRKTQTGAGTAAQVVDGLEKVAASAVQMNQKDGADALTVTDAHAGLVNDVALKQGMMAISAKAVPNCHQFVSWLATFATFVQCFYPSCGWRHNLPLDGSGGKPILPSRRSWWAAAAPLRATPSPGEAGGPTGSASGMVLAEVSPSGDGGVAVGTDADAEKIEKLLRSERGGTRLTAVGIVDEKIGDVAFELAEDIPFAALEQRLLHPDGWEALAGTLLGEPSARAGYLIKRDLLKTWWQDATPEQPPTKAGAPTRSAGASVVASSQPATKPAAILSAKYATELEGQGLDEPGALALSITLEIGGVVSAEEALALDGAKYGTSPGLVSKVRKMREDGASLCQALKGGRRAVLEHCRRLEQDYIERGMQTEASLMLSLRSGLMEFNDEKILLTYFQRYLRKYSGRGLPSLPVDKELRDDVFREQEKSTESLKKEIEDIGKRLAKAEAVAAEAKAKAAAAEEAAKRTGKSNVKTCYWCGEEGHVKPDCPVFKADLPKVKKGN</sequence>
<dbReference type="AlphaFoldDB" id="A0A0D3I816"/>
<keyword evidence="1" id="KW-0863">Zinc-finger</keyword>
<dbReference type="GO" id="GO:0003676">
    <property type="term" value="F:nucleic acid binding"/>
    <property type="evidence" value="ECO:0007669"/>
    <property type="project" value="InterPro"/>
</dbReference>
<dbReference type="Pfam" id="PF00098">
    <property type="entry name" value="zf-CCHC"/>
    <property type="match status" value="1"/>
</dbReference>
<dbReference type="InterPro" id="IPR036875">
    <property type="entry name" value="Znf_CCHC_sf"/>
</dbReference>
<protein>
    <recommendedName>
        <fullName evidence="4">CCHC-type domain-containing protein</fullName>
    </recommendedName>
</protein>
<evidence type="ECO:0000259" key="4">
    <source>
        <dbReference type="PROSITE" id="PS50158"/>
    </source>
</evidence>
<feature type="region of interest" description="Disordered" evidence="3">
    <location>
        <begin position="1"/>
        <end position="32"/>
    </location>
</feature>
<dbReference type="KEGG" id="ehx:EMIHUDRAFT_121127"/>
<feature type="coiled-coil region" evidence="2">
    <location>
        <begin position="448"/>
        <end position="482"/>
    </location>
</feature>
<dbReference type="Gene3D" id="4.10.60.10">
    <property type="entry name" value="Zinc finger, CCHC-type"/>
    <property type="match status" value="1"/>
</dbReference>
<accession>A0A0D3I816</accession>